<dbReference type="EMBL" id="CAJNJA010039333">
    <property type="protein sequence ID" value="CAE7755722.1"/>
    <property type="molecule type" value="Genomic_DNA"/>
</dbReference>
<dbReference type="SUPFAM" id="SSF56300">
    <property type="entry name" value="Metallo-dependent phosphatases"/>
    <property type="match status" value="1"/>
</dbReference>
<dbReference type="Proteomes" id="UP000601435">
    <property type="component" value="Unassembled WGS sequence"/>
</dbReference>
<keyword evidence="2" id="KW-1185">Reference proteome</keyword>
<dbReference type="AlphaFoldDB" id="A0A812Y455"/>
<evidence type="ECO:0000313" key="2">
    <source>
        <dbReference type="Proteomes" id="UP000601435"/>
    </source>
</evidence>
<evidence type="ECO:0000313" key="1">
    <source>
        <dbReference type="EMBL" id="CAE7755722.1"/>
    </source>
</evidence>
<organism evidence="1 2">
    <name type="scientific">Symbiodinium necroappetens</name>
    <dbReference type="NCBI Taxonomy" id="1628268"/>
    <lineage>
        <taxon>Eukaryota</taxon>
        <taxon>Sar</taxon>
        <taxon>Alveolata</taxon>
        <taxon>Dinophyceae</taxon>
        <taxon>Suessiales</taxon>
        <taxon>Symbiodiniaceae</taxon>
        <taxon>Symbiodinium</taxon>
    </lineage>
</organism>
<reference evidence="1" key="1">
    <citation type="submission" date="2021-02" db="EMBL/GenBank/DDBJ databases">
        <authorList>
            <person name="Dougan E. K."/>
            <person name="Rhodes N."/>
            <person name="Thang M."/>
            <person name="Chan C."/>
        </authorList>
    </citation>
    <scope>NUCLEOTIDE SEQUENCE</scope>
</reference>
<dbReference type="OrthoDB" id="410023at2759"/>
<gene>
    <name evidence="1" type="ORF">SNEC2469_LOCUS21944</name>
</gene>
<dbReference type="InterPro" id="IPR029052">
    <property type="entry name" value="Metallo-depent_PP-like"/>
</dbReference>
<protein>
    <recommendedName>
        <fullName evidence="3">Calcineurin-like phosphoesterase domain-containing protein</fullName>
    </recommendedName>
</protein>
<evidence type="ECO:0008006" key="3">
    <source>
        <dbReference type="Google" id="ProtNLM"/>
    </source>
</evidence>
<comment type="caution">
    <text evidence="1">The sequence shown here is derived from an EMBL/GenBank/DDBJ whole genome shotgun (WGS) entry which is preliminary data.</text>
</comment>
<sequence length="163" mass="18084">MIDSNAMDVKPYDADPEHNLCGRRHNPTGASCAATGGPKDLSECFRWFWDLWSKEQKPWVEQKLQASDADWQIIVTHFQCGTQAEWFKRLRQKFGLDLLVTGHTHTQQVFHNSGLLGGMTCFITGGGGGIVSEGDATPYRSSQYGDTLDIVPPLQPGFQLLGD</sequence>
<proteinExistence type="predicted"/>
<dbReference type="Gene3D" id="3.60.21.10">
    <property type="match status" value="1"/>
</dbReference>
<name>A0A812Y455_9DINO</name>
<accession>A0A812Y455</accession>